<protein>
    <submittedName>
        <fullName evidence="3">S1 RNA-binding domain-containing protein</fullName>
    </submittedName>
</protein>
<evidence type="ECO:0000259" key="2">
    <source>
        <dbReference type="PROSITE" id="PS50126"/>
    </source>
</evidence>
<dbReference type="Pfam" id="PF00575">
    <property type="entry name" value="S1"/>
    <property type="match status" value="1"/>
</dbReference>
<organism evidence="3 4">
    <name type="scientific">Flavonifractor plautii</name>
    <name type="common">Fusobacterium plautii</name>
    <dbReference type="NCBI Taxonomy" id="292800"/>
    <lineage>
        <taxon>Bacteria</taxon>
        <taxon>Bacillati</taxon>
        <taxon>Bacillota</taxon>
        <taxon>Clostridia</taxon>
        <taxon>Eubacteriales</taxon>
        <taxon>Oscillospiraceae</taxon>
        <taxon>Flavonifractor</taxon>
    </lineage>
</organism>
<dbReference type="GO" id="GO:0003676">
    <property type="term" value="F:nucleic acid binding"/>
    <property type="evidence" value="ECO:0007669"/>
    <property type="project" value="InterPro"/>
</dbReference>
<evidence type="ECO:0000313" key="3">
    <source>
        <dbReference type="EMBL" id="MDB7935852.1"/>
    </source>
</evidence>
<accession>A0AAW6CSB5</accession>
<dbReference type="InterPro" id="IPR012340">
    <property type="entry name" value="NA-bd_OB-fold"/>
</dbReference>
<dbReference type="PROSITE" id="PS50126">
    <property type="entry name" value="S1"/>
    <property type="match status" value="1"/>
</dbReference>
<sequence length="483" mass="52418">MAKKKTTVPPEEEQVPGIDGAMSASPKDESGSEGLLPAGEPLDTTGEAGGGDSTPPNVSSEDTTPPDDADPLLLGDAEIPEEGEKSMGDTAAETGEETVSGEGAAEPQYEDLLRELGNSTPLEVAGESGEDDALMLGDGAEQTGQGGEEDTEAPQSEDHTSVPKEEADTADPVPSRSTERDRYVLTINAKDRIETDEDRAELVWHEIRTSHINGRMLTGTLDGVEQTESGMTIVVVDYKGYRIAIPIREMMLHKGSIPYGAEYYSLMDRLNRIASSMMGAEIDFIVRGIDKASRSVVASRRAAMLRKRQTFYMDVSEATGAPLVYEGRVVQARVVGVAEKALRVEVFGVECVILARDLSVDWLGDARDRYSVGDRVLVRVQTIDRSDINNISITADIRSISADTSQDRLQKCQVQSKYVGRVTDFRHGVAYIRLNNGVNAIAHTCLDRRMPGKKDDVSFAVTKLDEERGVAVGIITRIIKQNL</sequence>
<dbReference type="EMBL" id="JAQLWV010000057">
    <property type="protein sequence ID" value="MDB7935852.1"/>
    <property type="molecule type" value="Genomic_DNA"/>
</dbReference>
<proteinExistence type="predicted"/>
<dbReference type="Gene3D" id="2.40.50.140">
    <property type="entry name" value="Nucleic acid-binding proteins"/>
    <property type="match status" value="1"/>
</dbReference>
<dbReference type="InterPro" id="IPR003029">
    <property type="entry name" value="S1_domain"/>
</dbReference>
<feature type="compositionally biased region" description="Basic and acidic residues" evidence="1">
    <location>
        <begin position="156"/>
        <end position="167"/>
    </location>
</feature>
<evidence type="ECO:0000256" key="1">
    <source>
        <dbReference type="SAM" id="MobiDB-lite"/>
    </source>
</evidence>
<dbReference type="AlphaFoldDB" id="A0AAW6CSB5"/>
<feature type="region of interest" description="Disordered" evidence="1">
    <location>
        <begin position="1"/>
        <end position="181"/>
    </location>
</feature>
<dbReference type="RefSeq" id="WP_238069216.1">
    <property type="nucleotide sequence ID" value="NZ_BAABXT010000001.1"/>
</dbReference>
<dbReference type="Proteomes" id="UP001211173">
    <property type="component" value="Unassembled WGS sequence"/>
</dbReference>
<evidence type="ECO:0000313" key="4">
    <source>
        <dbReference type="Proteomes" id="UP001211173"/>
    </source>
</evidence>
<dbReference type="SUPFAM" id="SSF50249">
    <property type="entry name" value="Nucleic acid-binding proteins"/>
    <property type="match status" value="1"/>
</dbReference>
<dbReference type="SMART" id="SM00316">
    <property type="entry name" value="S1"/>
    <property type="match status" value="3"/>
</dbReference>
<comment type="caution">
    <text evidence="3">The sequence shown here is derived from an EMBL/GenBank/DDBJ whole genome shotgun (WGS) entry which is preliminary data.</text>
</comment>
<feature type="domain" description="S1 motif" evidence="2">
    <location>
        <begin position="327"/>
        <end position="396"/>
    </location>
</feature>
<gene>
    <name evidence="3" type="ORF">PNE06_22460</name>
</gene>
<name>A0AAW6CSB5_FLAPL</name>
<reference evidence="3" key="1">
    <citation type="submission" date="2023-01" db="EMBL/GenBank/DDBJ databases">
        <title>Human gut microbiome strain richness.</title>
        <authorList>
            <person name="Chen-Liaw A."/>
        </authorList>
    </citation>
    <scope>NUCLEOTIDE SEQUENCE</scope>
    <source>
        <strain evidence="3">1001287st1_F4_1001285I_161205</strain>
    </source>
</reference>